<dbReference type="Proteomes" id="UP000006794">
    <property type="component" value="Plasmid pHALXA03"/>
</dbReference>
<reference evidence="3" key="1">
    <citation type="journal article" date="2012" name="Stand. Genomic Sci.">
        <title>Complete genome sequence of Halopiger xanaduensis type strain (SH-6(T)).</title>
        <authorList>
            <person name="Anderson I."/>
            <person name="Tindall B.J."/>
            <person name="Rohde M."/>
            <person name="Lucas S."/>
            <person name="Han J."/>
            <person name="Lapidus A."/>
            <person name="Cheng J.F."/>
            <person name="Goodwin L."/>
            <person name="Pitluck S."/>
            <person name="Peters L."/>
            <person name="Pati A."/>
            <person name="Mikhailova N."/>
            <person name="Pagani I."/>
            <person name="Teshima H."/>
            <person name="Han C."/>
            <person name="Tapia R."/>
            <person name="Land M."/>
            <person name="Woyke T."/>
            <person name="Klenk H.P."/>
            <person name="Kyrpides N."/>
            <person name="Ivanova N."/>
        </authorList>
    </citation>
    <scope>NUCLEOTIDE SEQUENCE [LARGE SCALE GENOMIC DNA]</scope>
    <source>
        <strain evidence="3">DSM 18323 / JCM 14033 / SH-6</strain>
        <plasmid evidence="3">Plasmid pHALXA03</plasmid>
    </source>
</reference>
<evidence type="ECO:0000256" key="1">
    <source>
        <dbReference type="SAM" id="MobiDB-lite"/>
    </source>
</evidence>
<evidence type="ECO:0000313" key="2">
    <source>
        <dbReference type="EMBL" id="AEH39462.1"/>
    </source>
</evidence>
<dbReference type="RefSeq" id="WP_013876000.1">
    <property type="nucleotide sequence ID" value="NC_015659.1"/>
</dbReference>
<keyword evidence="2" id="KW-0614">Plasmid</keyword>
<name>F8DEM5_HALXS</name>
<accession>F8DEM5</accession>
<dbReference type="GeneID" id="10795576"/>
<organism evidence="2 3">
    <name type="scientific">Halopiger xanaduensis (strain DSM 18323 / JCM 14033 / SH-6)</name>
    <dbReference type="NCBI Taxonomy" id="797210"/>
    <lineage>
        <taxon>Archaea</taxon>
        <taxon>Methanobacteriati</taxon>
        <taxon>Methanobacteriota</taxon>
        <taxon>Stenosarchaea group</taxon>
        <taxon>Halobacteria</taxon>
        <taxon>Halobacteriales</taxon>
        <taxon>Natrialbaceae</taxon>
        <taxon>Halopiger</taxon>
    </lineage>
</organism>
<evidence type="ECO:0000313" key="3">
    <source>
        <dbReference type="Proteomes" id="UP000006794"/>
    </source>
</evidence>
<feature type="region of interest" description="Disordered" evidence="1">
    <location>
        <begin position="53"/>
        <end position="81"/>
    </location>
</feature>
<dbReference type="EMBL" id="CP002842">
    <property type="protein sequence ID" value="AEH39462.1"/>
    <property type="molecule type" value="Genomic_DNA"/>
</dbReference>
<dbReference type="KEGG" id="hxa:Halxa_0222"/>
<feature type="compositionally biased region" description="Low complexity" evidence="1">
    <location>
        <begin position="69"/>
        <end position="79"/>
    </location>
</feature>
<dbReference type="HOGENOM" id="CLU_1418676_0_0_2"/>
<proteinExistence type="predicted"/>
<keyword evidence="3" id="KW-1185">Reference proteome</keyword>
<protein>
    <submittedName>
        <fullName evidence="2">Uncharacterized protein</fullName>
    </submittedName>
</protein>
<geneLocation type="plasmid" evidence="2 3">
    <name>pHALXA03</name>
</geneLocation>
<gene>
    <name evidence="2" type="ordered locus">Halxa_0222</name>
</gene>
<dbReference type="AlphaFoldDB" id="F8DEM5"/>
<sequence>MPELVSGPYNTDDESRDACPTCGARVDTKATYDADGSDYRLECRSCSWTVPLERPPTATRDDAQVLTDGGTTSQSTQGTARDRLAALSSEAARNVRAAIDGTDADLRGADLRAVLEQLDGQIAYVVQHKCGVEYIYLGAESIHARTRRGRDAAVLPPTTLETDAALARRTRKRFDVIAYENLPAWVLGGAE</sequence>